<feature type="region of interest" description="Disordered" evidence="1">
    <location>
        <begin position="1"/>
        <end position="52"/>
    </location>
</feature>
<name>A0A8S9A889_SORMA</name>
<evidence type="ECO:0000256" key="1">
    <source>
        <dbReference type="SAM" id="MobiDB-lite"/>
    </source>
</evidence>
<dbReference type="Proteomes" id="UP000433876">
    <property type="component" value="Unassembled WGS sequence"/>
</dbReference>
<feature type="compositionally biased region" description="Polar residues" evidence="1">
    <location>
        <begin position="27"/>
        <end position="38"/>
    </location>
</feature>
<accession>A0A8S9A889</accession>
<evidence type="ECO:0000313" key="2">
    <source>
        <dbReference type="EMBL" id="KAA8636895.1"/>
    </source>
</evidence>
<sequence length="140" mass="15652">MPSSKSSRIMPRSLGTGIDQAPPKIWSSATSEETSVGGNASDGKDDDNDDVPMHVSETLFAMCISYTNYLSTFKTETPKKTHTGTDTDTDTPIINTWEDLVAEGQRIGVGPPRLPNKNEHRGWGYQRDYLMDWKHARFCR</sequence>
<proteinExistence type="predicted"/>
<dbReference type="EMBL" id="NMPR01000001">
    <property type="protein sequence ID" value="KAA8636895.1"/>
    <property type="molecule type" value="Genomic_DNA"/>
</dbReference>
<protein>
    <submittedName>
        <fullName evidence="2">Uncharacterized protein</fullName>
    </submittedName>
</protein>
<organism evidence="2 3">
    <name type="scientific">Sordaria macrospora</name>
    <dbReference type="NCBI Taxonomy" id="5147"/>
    <lineage>
        <taxon>Eukaryota</taxon>
        <taxon>Fungi</taxon>
        <taxon>Dikarya</taxon>
        <taxon>Ascomycota</taxon>
        <taxon>Pezizomycotina</taxon>
        <taxon>Sordariomycetes</taxon>
        <taxon>Sordariomycetidae</taxon>
        <taxon>Sordariales</taxon>
        <taxon>Sordariaceae</taxon>
        <taxon>Sordaria</taxon>
    </lineage>
</organism>
<dbReference type="AlphaFoldDB" id="A0A8S9A889"/>
<evidence type="ECO:0000313" key="3">
    <source>
        <dbReference type="Proteomes" id="UP000433876"/>
    </source>
</evidence>
<dbReference type="VEuPathDB" id="FungiDB:SMAC_00324"/>
<reference evidence="2 3" key="1">
    <citation type="submission" date="2017-07" db="EMBL/GenBank/DDBJ databases">
        <title>Genome sequence of the Sordaria macrospora wild type strain R19027.</title>
        <authorList>
            <person name="Nowrousian M."/>
            <person name="Teichert I."/>
            <person name="Kueck U."/>
        </authorList>
    </citation>
    <scope>NUCLEOTIDE SEQUENCE [LARGE SCALE GENOMIC DNA]</scope>
    <source>
        <strain evidence="2 3">R19027</strain>
        <tissue evidence="2">Mycelium</tissue>
    </source>
</reference>
<comment type="caution">
    <text evidence="2">The sequence shown here is derived from an EMBL/GenBank/DDBJ whole genome shotgun (WGS) entry which is preliminary data.</text>
</comment>
<gene>
    <name evidence="2" type="ORF">SMACR_00324</name>
</gene>